<evidence type="ECO:0000256" key="6">
    <source>
        <dbReference type="SAM" id="Phobius"/>
    </source>
</evidence>
<keyword evidence="4 6" id="KW-1133">Transmembrane helix</keyword>
<evidence type="ECO:0000256" key="3">
    <source>
        <dbReference type="ARBA" id="ARBA00022692"/>
    </source>
</evidence>
<dbReference type="Pfam" id="PF07690">
    <property type="entry name" value="MFS_1"/>
    <property type="match status" value="1"/>
</dbReference>
<dbReference type="RefSeq" id="XP_043006620.1">
    <property type="nucleotide sequence ID" value="XM_043156808.1"/>
</dbReference>
<evidence type="ECO:0000256" key="2">
    <source>
        <dbReference type="ARBA" id="ARBA00022448"/>
    </source>
</evidence>
<evidence type="ECO:0000256" key="5">
    <source>
        <dbReference type="ARBA" id="ARBA00023136"/>
    </source>
</evidence>
<keyword evidence="5 6" id="KW-0472">Membrane</keyword>
<accession>A0A9P7RUY2</accession>
<dbReference type="GO" id="GO:0022857">
    <property type="term" value="F:transmembrane transporter activity"/>
    <property type="evidence" value="ECO:0007669"/>
    <property type="project" value="InterPro"/>
</dbReference>
<keyword evidence="2" id="KW-0813">Transport</keyword>
<name>A0A9P7RUY2_9AGAR</name>
<dbReference type="PANTHER" id="PTHR23504:SF15">
    <property type="entry name" value="MAJOR FACILITATOR SUPERFAMILY (MFS) PROFILE DOMAIN-CONTAINING PROTEIN"/>
    <property type="match status" value="1"/>
</dbReference>
<dbReference type="Proteomes" id="UP001049176">
    <property type="component" value="Chromosome 7"/>
</dbReference>
<evidence type="ECO:0000313" key="8">
    <source>
        <dbReference type="EMBL" id="KAG7090150.1"/>
    </source>
</evidence>
<feature type="transmembrane region" description="Helical" evidence="6">
    <location>
        <begin position="22"/>
        <end position="43"/>
    </location>
</feature>
<comment type="subcellular location">
    <subcellularLocation>
        <location evidence="1">Membrane</location>
        <topology evidence="1">Multi-pass membrane protein</topology>
    </subcellularLocation>
</comment>
<dbReference type="EMBL" id="CM032187">
    <property type="protein sequence ID" value="KAG7090150.1"/>
    <property type="molecule type" value="Genomic_DNA"/>
</dbReference>
<organism evidence="8 9">
    <name type="scientific">Marasmius oreades</name>
    <name type="common">fairy-ring Marasmius</name>
    <dbReference type="NCBI Taxonomy" id="181124"/>
    <lineage>
        <taxon>Eukaryota</taxon>
        <taxon>Fungi</taxon>
        <taxon>Dikarya</taxon>
        <taxon>Basidiomycota</taxon>
        <taxon>Agaricomycotina</taxon>
        <taxon>Agaricomycetes</taxon>
        <taxon>Agaricomycetidae</taxon>
        <taxon>Agaricales</taxon>
        <taxon>Marasmiineae</taxon>
        <taxon>Marasmiaceae</taxon>
        <taxon>Marasmius</taxon>
    </lineage>
</organism>
<protein>
    <recommendedName>
        <fullName evidence="7">Major facilitator superfamily (MFS) profile domain-containing protein</fullName>
    </recommendedName>
</protein>
<dbReference type="KEGG" id="more:E1B28_011758"/>
<reference evidence="8" key="1">
    <citation type="journal article" date="2021" name="Genome Biol. Evol.">
        <title>The assembled and annotated genome of the fairy-ring fungus Marasmius oreades.</title>
        <authorList>
            <person name="Hiltunen M."/>
            <person name="Ament-Velasquez S.L."/>
            <person name="Johannesson H."/>
        </authorList>
    </citation>
    <scope>NUCLEOTIDE SEQUENCE</scope>
    <source>
        <strain evidence="8">03SP1</strain>
    </source>
</reference>
<comment type="caution">
    <text evidence="8">The sequence shown here is derived from an EMBL/GenBank/DDBJ whole genome shotgun (WGS) entry which is preliminary data.</text>
</comment>
<dbReference type="InterPro" id="IPR020846">
    <property type="entry name" value="MFS_dom"/>
</dbReference>
<dbReference type="InterPro" id="IPR036259">
    <property type="entry name" value="MFS_trans_sf"/>
</dbReference>
<dbReference type="AlphaFoldDB" id="A0A9P7RUY2"/>
<dbReference type="GeneID" id="66080833"/>
<keyword evidence="9" id="KW-1185">Reference proteome</keyword>
<sequence length="160" mass="17802">MAATETEGIEIRRTTPLPKLQISLALLIFHAEPVTATVIYPFIPAFVRRTGITNGDEKKTGYYAGIIESLFFASECLSVFHWGRASDRIGRRPILLLGPLGLTLAMLGFGLSRTFWQLVLFRCAQGAFNGNIGVVRTLVAEIGVKRVKKIHFENRLVTIR</sequence>
<evidence type="ECO:0000256" key="1">
    <source>
        <dbReference type="ARBA" id="ARBA00004141"/>
    </source>
</evidence>
<proteinExistence type="predicted"/>
<dbReference type="OrthoDB" id="3037957at2759"/>
<feature type="transmembrane region" description="Helical" evidence="6">
    <location>
        <begin position="63"/>
        <end position="82"/>
    </location>
</feature>
<feature type="transmembrane region" description="Helical" evidence="6">
    <location>
        <begin position="94"/>
        <end position="116"/>
    </location>
</feature>
<dbReference type="PROSITE" id="PS50850">
    <property type="entry name" value="MFS"/>
    <property type="match status" value="1"/>
</dbReference>
<dbReference type="SUPFAM" id="SSF103473">
    <property type="entry name" value="MFS general substrate transporter"/>
    <property type="match status" value="1"/>
</dbReference>
<feature type="domain" description="Major facilitator superfamily (MFS) profile" evidence="7">
    <location>
        <begin position="21"/>
        <end position="160"/>
    </location>
</feature>
<dbReference type="Gene3D" id="1.20.1250.20">
    <property type="entry name" value="MFS general substrate transporter like domains"/>
    <property type="match status" value="1"/>
</dbReference>
<evidence type="ECO:0000313" key="9">
    <source>
        <dbReference type="Proteomes" id="UP001049176"/>
    </source>
</evidence>
<dbReference type="InterPro" id="IPR011701">
    <property type="entry name" value="MFS"/>
</dbReference>
<dbReference type="PANTHER" id="PTHR23504">
    <property type="entry name" value="MAJOR FACILITATOR SUPERFAMILY DOMAIN-CONTAINING PROTEIN 10"/>
    <property type="match status" value="1"/>
</dbReference>
<gene>
    <name evidence="8" type="ORF">E1B28_011758</name>
</gene>
<evidence type="ECO:0000256" key="4">
    <source>
        <dbReference type="ARBA" id="ARBA00022989"/>
    </source>
</evidence>
<dbReference type="GO" id="GO:0016020">
    <property type="term" value="C:membrane"/>
    <property type="evidence" value="ECO:0007669"/>
    <property type="project" value="UniProtKB-SubCell"/>
</dbReference>
<evidence type="ECO:0000259" key="7">
    <source>
        <dbReference type="PROSITE" id="PS50850"/>
    </source>
</evidence>
<keyword evidence="3 6" id="KW-0812">Transmembrane</keyword>